<dbReference type="PANTHER" id="PTHR41247">
    <property type="entry name" value="HTH-TYPE TRANSCRIPTIONAL REPRESSOR YCNK"/>
    <property type="match status" value="1"/>
</dbReference>
<dbReference type="PROSITE" id="PS51000">
    <property type="entry name" value="HTH_DEOR_2"/>
    <property type="match status" value="1"/>
</dbReference>
<dbReference type="InterPro" id="IPR036390">
    <property type="entry name" value="WH_DNA-bd_sf"/>
</dbReference>
<keyword evidence="3" id="KW-0804">Transcription</keyword>
<dbReference type="SMART" id="SM00420">
    <property type="entry name" value="HTH_DEOR"/>
    <property type="match status" value="1"/>
</dbReference>
<dbReference type="InterPro" id="IPR001034">
    <property type="entry name" value="DeoR_HTH"/>
</dbReference>
<dbReference type="SUPFAM" id="SSF46785">
    <property type="entry name" value="Winged helix' DNA-binding domain"/>
    <property type="match status" value="1"/>
</dbReference>
<accession>A0ABS2PW29</accession>
<dbReference type="SUPFAM" id="SSF160387">
    <property type="entry name" value="NosL/MerB-like"/>
    <property type="match status" value="1"/>
</dbReference>
<feature type="domain" description="HTH deoR-type" evidence="4">
    <location>
        <begin position="3"/>
        <end position="58"/>
    </location>
</feature>
<dbReference type="EMBL" id="JAFBER010000001">
    <property type="protein sequence ID" value="MBM7644126.1"/>
    <property type="molecule type" value="Genomic_DNA"/>
</dbReference>
<dbReference type="PANTHER" id="PTHR41247:SF1">
    <property type="entry name" value="HTH-TYPE TRANSCRIPTIONAL REPRESSOR YCNK"/>
    <property type="match status" value="1"/>
</dbReference>
<dbReference type="InterPro" id="IPR008719">
    <property type="entry name" value="N2O_reductase_NosL"/>
</dbReference>
<keyword evidence="1" id="KW-0805">Transcription regulation</keyword>
<dbReference type="PRINTS" id="PR00037">
    <property type="entry name" value="HTHLACR"/>
</dbReference>
<sequence>MLPIERQKLIKKWISEEKNLKISELSKRLNVSEMTIHRDVQTLINEGIVVKTFGGISLSSHGKEGERTVHDRCVYCNKDIDERLSVRLIKHDGEIEVACCAHCGLLRLIQAGGAVTQGICYDFLLNTTISVFSASYVLEPDLQVGCCCPQILTFGASDLAERFVRGFGGRCMNYEQMIKEIAEWLGPGHKCRLT</sequence>
<dbReference type="Pfam" id="PF08220">
    <property type="entry name" value="HTH_DeoR"/>
    <property type="match status" value="1"/>
</dbReference>
<dbReference type="InterPro" id="IPR018356">
    <property type="entry name" value="Tscrpt_reg_HTH_DeoR_CS"/>
</dbReference>
<dbReference type="PROSITE" id="PS00894">
    <property type="entry name" value="HTH_DEOR_1"/>
    <property type="match status" value="1"/>
</dbReference>
<dbReference type="RefSeq" id="WP_205002082.1">
    <property type="nucleotide sequence ID" value="NZ_JAFBER010000001.1"/>
</dbReference>
<dbReference type="Proteomes" id="UP000808914">
    <property type="component" value="Unassembled WGS sequence"/>
</dbReference>
<evidence type="ECO:0000256" key="3">
    <source>
        <dbReference type="ARBA" id="ARBA00023163"/>
    </source>
</evidence>
<comment type="caution">
    <text evidence="5">The sequence shown here is derived from an EMBL/GenBank/DDBJ whole genome shotgun (WGS) entry which is preliminary data.</text>
</comment>
<evidence type="ECO:0000256" key="1">
    <source>
        <dbReference type="ARBA" id="ARBA00023015"/>
    </source>
</evidence>
<proteinExistence type="predicted"/>
<evidence type="ECO:0000259" key="4">
    <source>
        <dbReference type="PROSITE" id="PS51000"/>
    </source>
</evidence>
<evidence type="ECO:0000313" key="6">
    <source>
        <dbReference type="Proteomes" id="UP000808914"/>
    </source>
</evidence>
<evidence type="ECO:0000256" key="2">
    <source>
        <dbReference type="ARBA" id="ARBA00023125"/>
    </source>
</evidence>
<reference evidence="5 6" key="1">
    <citation type="submission" date="2021-01" db="EMBL/GenBank/DDBJ databases">
        <title>Genomic Encyclopedia of Type Strains, Phase IV (KMG-IV): sequencing the most valuable type-strain genomes for metagenomic binning, comparative biology and taxonomic classification.</title>
        <authorList>
            <person name="Goeker M."/>
        </authorList>
    </citation>
    <scope>NUCLEOTIDE SEQUENCE [LARGE SCALE GENOMIC DNA]</scope>
    <source>
        <strain evidence="5 6">DSM 28236</strain>
    </source>
</reference>
<evidence type="ECO:0000313" key="5">
    <source>
        <dbReference type="EMBL" id="MBM7644126.1"/>
    </source>
</evidence>
<protein>
    <recommendedName>
        <fullName evidence="4">HTH deoR-type domain-containing protein</fullName>
    </recommendedName>
</protein>
<organism evidence="5 6">
    <name type="scientific">Scopulibacillus daqui</name>
    <dbReference type="NCBI Taxonomy" id="1469162"/>
    <lineage>
        <taxon>Bacteria</taxon>
        <taxon>Bacillati</taxon>
        <taxon>Bacillota</taxon>
        <taxon>Bacilli</taxon>
        <taxon>Bacillales</taxon>
        <taxon>Sporolactobacillaceae</taxon>
        <taxon>Scopulibacillus</taxon>
    </lineage>
</organism>
<keyword evidence="2" id="KW-0238">DNA-binding</keyword>
<name>A0ABS2PW29_9BACL</name>
<gene>
    <name evidence="5" type="ORF">JOD45_000317</name>
</gene>
<keyword evidence="6" id="KW-1185">Reference proteome</keyword>
<dbReference type="Gene3D" id="1.10.10.10">
    <property type="entry name" value="Winged helix-like DNA-binding domain superfamily/Winged helix DNA-binding domain"/>
    <property type="match status" value="1"/>
</dbReference>
<dbReference type="InterPro" id="IPR036388">
    <property type="entry name" value="WH-like_DNA-bd_sf"/>
</dbReference>